<proteinExistence type="predicted"/>
<comment type="caution">
    <text evidence="1">The sequence shown here is derived from an EMBL/GenBank/DDBJ whole genome shotgun (WGS) entry which is preliminary data.</text>
</comment>
<dbReference type="AlphaFoldDB" id="A0A6M0SRJ9"/>
<evidence type="ECO:0000313" key="1">
    <source>
        <dbReference type="EMBL" id="NFA43930.1"/>
    </source>
</evidence>
<evidence type="ECO:0008006" key="3">
    <source>
        <dbReference type="Google" id="ProtNLM"/>
    </source>
</evidence>
<organism evidence="1 2">
    <name type="scientific">Clostridium botulinum</name>
    <dbReference type="NCBI Taxonomy" id="1491"/>
    <lineage>
        <taxon>Bacteria</taxon>
        <taxon>Bacillati</taxon>
        <taxon>Bacillota</taxon>
        <taxon>Clostridia</taxon>
        <taxon>Eubacteriales</taxon>
        <taxon>Clostridiaceae</taxon>
        <taxon>Clostridium</taxon>
    </lineage>
</organism>
<gene>
    <name evidence="1" type="ORF">EXM65_15480</name>
</gene>
<evidence type="ECO:0000313" key="2">
    <source>
        <dbReference type="Proteomes" id="UP000472355"/>
    </source>
</evidence>
<reference evidence="1 2" key="1">
    <citation type="submission" date="2019-02" db="EMBL/GenBank/DDBJ databases">
        <title>Genome sequencing of Clostridium botulinum clinical isolates.</title>
        <authorList>
            <person name="Brunt J."/>
            <person name="Van Vliet A.H.M."/>
            <person name="Stringer S.C."/>
            <person name="Grant K.A."/>
            <person name="Carter A.C."/>
            <person name="Peck M.W."/>
        </authorList>
    </citation>
    <scope>NUCLEOTIDE SEQUENCE [LARGE SCALE GENOMIC DNA]</scope>
    <source>
        <strain evidence="1 2">H113700579</strain>
    </source>
</reference>
<dbReference type="Proteomes" id="UP000472355">
    <property type="component" value="Unassembled WGS sequence"/>
</dbReference>
<name>A0A6M0SRJ9_CLOBO</name>
<dbReference type="EMBL" id="SGKU01000054">
    <property type="protein sequence ID" value="NFA43930.1"/>
    <property type="molecule type" value="Genomic_DNA"/>
</dbReference>
<sequence>MLSVHKVNETLQVSFNYDPDIVEKIKTLKNRKYLTDLKVWEISQSEIKNLIELFGDDLLIDPDVDLDYVSPKYDFEPELIKIVSDQLRNFTRWALNQLPDYFYTVAASSTSKYHPSYALGDGGLVRHTTAAVMIANELFENHTIQSFDDEEKDIIRVALTLHDGLKHGRNGNPFVVATHPLDVVEYLEDIYYEIDESSLNEDVIEVMEDGLWQQIAECITSHMGEWNTDYRSKKEILPKPNDEMQKFVHLCDYLSSRKIIEINFNVDK</sequence>
<protein>
    <recommendedName>
        <fullName evidence="3">HD domain-containing protein</fullName>
    </recommendedName>
</protein>
<accession>A0A6M0SRJ9</accession>